<dbReference type="Proteomes" id="UP001379235">
    <property type="component" value="Unassembled WGS sequence"/>
</dbReference>
<dbReference type="InterPro" id="IPR000073">
    <property type="entry name" value="AB_hydrolase_1"/>
</dbReference>
<dbReference type="InterPro" id="IPR045889">
    <property type="entry name" value="MES/HNL"/>
</dbReference>
<reference evidence="2 3" key="1">
    <citation type="submission" date="2024-03" db="EMBL/GenBank/DDBJ databases">
        <authorList>
            <person name="Jo J.-H."/>
        </authorList>
    </citation>
    <scope>NUCLEOTIDE SEQUENCE [LARGE SCALE GENOMIC DNA]</scope>
    <source>
        <strain evidence="2 3">AS3R-12</strain>
    </source>
</reference>
<keyword evidence="3" id="KW-1185">Reference proteome</keyword>
<dbReference type="Pfam" id="PF12697">
    <property type="entry name" value="Abhydrolase_6"/>
    <property type="match status" value="1"/>
</dbReference>
<dbReference type="EMBL" id="JBBHJY010000010">
    <property type="protein sequence ID" value="MEJ6011670.1"/>
    <property type="molecule type" value="Genomic_DNA"/>
</dbReference>
<proteinExistence type="predicted"/>
<dbReference type="SUPFAM" id="SSF53474">
    <property type="entry name" value="alpha/beta-Hydrolases"/>
    <property type="match status" value="1"/>
</dbReference>
<dbReference type="PANTHER" id="PTHR10992:SF1032">
    <property type="entry name" value="METHYLESTERASE 17"/>
    <property type="match status" value="1"/>
</dbReference>
<accession>A0ABU8SCG9</accession>
<evidence type="ECO:0000259" key="1">
    <source>
        <dbReference type="Pfam" id="PF12697"/>
    </source>
</evidence>
<dbReference type="Gene3D" id="3.40.50.1820">
    <property type="entry name" value="alpha/beta hydrolase"/>
    <property type="match status" value="1"/>
</dbReference>
<dbReference type="GO" id="GO:0016787">
    <property type="term" value="F:hydrolase activity"/>
    <property type="evidence" value="ECO:0007669"/>
    <property type="project" value="UniProtKB-KW"/>
</dbReference>
<evidence type="ECO:0000313" key="2">
    <source>
        <dbReference type="EMBL" id="MEJ6011670.1"/>
    </source>
</evidence>
<name>A0ABU8SCG9_9SPHN</name>
<gene>
    <name evidence="2" type="ORF">WG900_17280</name>
</gene>
<evidence type="ECO:0000313" key="3">
    <source>
        <dbReference type="Proteomes" id="UP001379235"/>
    </source>
</evidence>
<comment type="caution">
    <text evidence="2">The sequence shown here is derived from an EMBL/GenBank/DDBJ whole genome shotgun (WGS) entry which is preliminary data.</text>
</comment>
<feature type="domain" description="AB hydrolase-1" evidence="1">
    <location>
        <begin position="4"/>
        <end position="227"/>
    </location>
</feature>
<protein>
    <submittedName>
        <fullName evidence="2">Alpha/beta fold hydrolase</fullName>
    </submittedName>
</protein>
<keyword evidence="2" id="KW-0378">Hydrolase</keyword>
<sequence>MATFVLVHGGGHGGWCWDFVASNLRAQGHCVHAPTLTGLGESRHEARADISLDSHVEDLLTLLWDEHLEDVILVGHSYGGMVISGAADRAANRIRRLVFLDAAIPADGECLFDISPGLQSFNDVQVVDGVRLGLWPGPALVRQLYGIADEKLASWALARLTPHPWNTFETRLALSNPEAFARIPRAIINCAATLERRPEAIRARWRDGDHVRQVEAGHDVMITDADLVTGLLLEIAGL</sequence>
<organism evidence="2 3">
    <name type="scientific">Novosphingobium aquae</name>
    <dbReference type="NCBI Taxonomy" id="3133435"/>
    <lineage>
        <taxon>Bacteria</taxon>
        <taxon>Pseudomonadati</taxon>
        <taxon>Pseudomonadota</taxon>
        <taxon>Alphaproteobacteria</taxon>
        <taxon>Sphingomonadales</taxon>
        <taxon>Sphingomonadaceae</taxon>
        <taxon>Novosphingobium</taxon>
    </lineage>
</organism>
<dbReference type="PANTHER" id="PTHR10992">
    <property type="entry name" value="METHYLESTERASE FAMILY MEMBER"/>
    <property type="match status" value="1"/>
</dbReference>
<dbReference type="RefSeq" id="WP_339969136.1">
    <property type="nucleotide sequence ID" value="NZ_JBBHJY010000010.1"/>
</dbReference>
<dbReference type="InterPro" id="IPR029058">
    <property type="entry name" value="AB_hydrolase_fold"/>
</dbReference>